<sequence>MWKFKARVLQAQRTTSGTISLLSSASHLSLRRGAIGVQLTATARRHPALGRGTKRVAMGRPVCVSKSSREEAKKKKRRAPHNLAHVVSANIALAKKH</sequence>
<comment type="caution">
    <text evidence="1">The sequence shown here is derived from an EMBL/GenBank/DDBJ whole genome shotgun (WGS) entry which is preliminary data.</text>
</comment>
<keyword evidence="2" id="KW-1185">Reference proteome</keyword>
<dbReference type="AlphaFoldDB" id="A0AAD9N5Z9"/>
<dbReference type="Proteomes" id="UP001209878">
    <property type="component" value="Unassembled WGS sequence"/>
</dbReference>
<gene>
    <name evidence="1" type="ORF">NP493_1952g00004</name>
</gene>
<protein>
    <submittedName>
        <fullName evidence="1">Uncharacterized protein</fullName>
    </submittedName>
</protein>
<dbReference type="EMBL" id="JAODUO010001947">
    <property type="protein sequence ID" value="KAK2156713.1"/>
    <property type="molecule type" value="Genomic_DNA"/>
</dbReference>
<proteinExistence type="predicted"/>
<organism evidence="1 2">
    <name type="scientific">Ridgeia piscesae</name>
    <name type="common">Tubeworm</name>
    <dbReference type="NCBI Taxonomy" id="27915"/>
    <lineage>
        <taxon>Eukaryota</taxon>
        <taxon>Metazoa</taxon>
        <taxon>Spiralia</taxon>
        <taxon>Lophotrochozoa</taxon>
        <taxon>Annelida</taxon>
        <taxon>Polychaeta</taxon>
        <taxon>Sedentaria</taxon>
        <taxon>Canalipalpata</taxon>
        <taxon>Sabellida</taxon>
        <taxon>Siboglinidae</taxon>
        <taxon>Ridgeia</taxon>
    </lineage>
</organism>
<evidence type="ECO:0000313" key="2">
    <source>
        <dbReference type="Proteomes" id="UP001209878"/>
    </source>
</evidence>
<accession>A0AAD9N5Z9</accession>
<reference evidence="1" key="1">
    <citation type="journal article" date="2023" name="Mol. Biol. Evol.">
        <title>Third-Generation Sequencing Reveals the Adaptive Role of the Epigenome in Three Deep-Sea Polychaetes.</title>
        <authorList>
            <person name="Perez M."/>
            <person name="Aroh O."/>
            <person name="Sun Y."/>
            <person name="Lan Y."/>
            <person name="Juniper S.K."/>
            <person name="Young C.R."/>
            <person name="Angers B."/>
            <person name="Qian P.Y."/>
        </authorList>
    </citation>
    <scope>NUCLEOTIDE SEQUENCE</scope>
    <source>
        <strain evidence="1">R07B-5</strain>
    </source>
</reference>
<evidence type="ECO:0000313" key="1">
    <source>
        <dbReference type="EMBL" id="KAK2156713.1"/>
    </source>
</evidence>
<name>A0AAD9N5Z9_RIDPI</name>